<evidence type="ECO:0000313" key="1">
    <source>
        <dbReference type="EMBL" id="CDR35657.1"/>
    </source>
</evidence>
<dbReference type="OrthoDB" id="10369517at2759"/>
<name>A0A061AK07_RHOTO</name>
<dbReference type="EMBL" id="LK052936">
    <property type="protein sequence ID" value="CDR35657.1"/>
    <property type="molecule type" value="Genomic_DNA"/>
</dbReference>
<reference evidence="1" key="1">
    <citation type="journal article" date="2014" name="Genome Announc.">
        <title>Draft genome sequence of Rhodosporidium toruloides CECT1137, an oleaginous yeast of biotechnological interest.</title>
        <authorList>
            <person name="Morin N."/>
            <person name="Calcas X."/>
            <person name="Devillers H."/>
            <person name="Durrens P."/>
            <person name="Sherman D.J."/>
            <person name="Nicaud J.-M."/>
            <person name="Neuveglise C."/>
        </authorList>
    </citation>
    <scope>NUCLEOTIDE SEQUENCE</scope>
    <source>
        <strain evidence="1">CECT1137</strain>
    </source>
</reference>
<dbReference type="AlphaFoldDB" id="A0A061AK07"/>
<protein>
    <submittedName>
        <fullName evidence="1">RHTO0S01e04214g1_1</fullName>
    </submittedName>
</protein>
<accession>A0A061AK07</accession>
<sequence>MAATHPVILSNYRLPAWLSYLLPGEQFSRDIAATSYYRSWKAGVLAVFAVDTYWGSLEDASRPVVKEQLAAIRDQVTMDSALVHEATAKCTSLEAYFLHIASIVVGDTRYLDIVGIDGNPCQDSTAHALGQAYGRILLAQTPKGDLMFKLAKMMSCFRNAKPALNKDLKAWETETGKNVWHVLESHPADIGRVLSRCDHALHHLEEYKAKSWPMEGRTRHLSMEELFYTLASLARYLRACSEALLTGSDPQPTAATLLQTTPLVDKAVQGCEVCAAEHLRHAALQHSIAHTSFSAFFPRARADTARQMRAF</sequence>
<gene>
    <name evidence="1" type="ORF">RHTO0S_01e04214g</name>
</gene>
<organism evidence="1">
    <name type="scientific">Rhodotorula toruloides</name>
    <name type="common">Yeast</name>
    <name type="synonym">Rhodosporidium toruloides</name>
    <dbReference type="NCBI Taxonomy" id="5286"/>
    <lineage>
        <taxon>Eukaryota</taxon>
        <taxon>Fungi</taxon>
        <taxon>Dikarya</taxon>
        <taxon>Basidiomycota</taxon>
        <taxon>Pucciniomycotina</taxon>
        <taxon>Microbotryomycetes</taxon>
        <taxon>Sporidiobolales</taxon>
        <taxon>Sporidiobolaceae</taxon>
        <taxon>Rhodotorula</taxon>
    </lineage>
</organism>
<proteinExistence type="predicted"/>